<keyword evidence="7 9" id="KW-0234">DNA repair</keyword>
<dbReference type="SUPFAM" id="SSF46767">
    <property type="entry name" value="Methylated DNA-protein cysteine methyltransferase, C-terminal domain"/>
    <property type="match status" value="1"/>
</dbReference>
<dbReference type="PROSITE" id="PS00374">
    <property type="entry name" value="MGMT"/>
    <property type="match status" value="1"/>
</dbReference>
<dbReference type="InterPro" id="IPR014048">
    <property type="entry name" value="MethylDNA_cys_MeTrfase_DNA-bd"/>
</dbReference>
<dbReference type="PANTHER" id="PTHR10815">
    <property type="entry name" value="METHYLATED-DNA--PROTEIN-CYSTEINE METHYLTRANSFERASE"/>
    <property type="match status" value="1"/>
</dbReference>
<sequence>MSEADMSTLTVILYYGELDSPLGPLTLGATEQGLCLLEFGSFADSRERMLGWAKSNIGSVELRENESLLAEAKHQLTAYFAGELQQFQLPLDMRGTEFQRQVWEALNTIPYGEAASYKDIAVRIGNPKAVRAVGGANNRNPVPVIVPCHRVIGAGGSLVGYGGGLPIKIALLELEAKHASGNEEGEYLF</sequence>
<dbReference type="GO" id="GO:0003908">
    <property type="term" value="F:methylated-DNA-[protein]-cysteine S-methyltransferase activity"/>
    <property type="evidence" value="ECO:0007669"/>
    <property type="project" value="UniProtKB-UniRule"/>
</dbReference>
<dbReference type="CDD" id="cd06445">
    <property type="entry name" value="ATase"/>
    <property type="match status" value="1"/>
</dbReference>
<evidence type="ECO:0000256" key="9">
    <source>
        <dbReference type="HAMAP-Rule" id="MF_00772"/>
    </source>
</evidence>
<reference evidence="12" key="1">
    <citation type="journal article" date="2014" name="Int. J. Syst. Evol. Microbiol.">
        <title>Complete genome sequence of Corynebacterium casei LMG S-19264T (=DSM 44701T), isolated from a smear-ripened cheese.</title>
        <authorList>
            <consortium name="US DOE Joint Genome Institute (JGI-PGF)"/>
            <person name="Walter F."/>
            <person name="Albersmeier A."/>
            <person name="Kalinowski J."/>
            <person name="Ruckert C."/>
        </authorList>
    </citation>
    <scope>NUCLEOTIDE SEQUENCE</scope>
    <source>
        <strain evidence="12">CGMCC 1.16134</strain>
    </source>
</reference>
<evidence type="ECO:0000313" key="13">
    <source>
        <dbReference type="Proteomes" id="UP000637643"/>
    </source>
</evidence>
<gene>
    <name evidence="12" type="ORF">GCM10010912_68550</name>
</gene>
<comment type="subcellular location">
    <subcellularLocation>
        <location evidence="9">Cytoplasm</location>
    </subcellularLocation>
</comment>
<comment type="function">
    <text evidence="9">Involved in the cellular defense against the biological effects of O6-methylguanine (O6-MeG) and O4-methylthymine (O4-MeT) in DNA. Repairs the methylated nucleobase in DNA by stoichiometrically transferring the methyl group to a cysteine residue in the enzyme. This is a suicide reaction: the enzyme is irreversibly inactivated.</text>
</comment>
<dbReference type="InterPro" id="IPR023546">
    <property type="entry name" value="MGMT"/>
</dbReference>
<comment type="catalytic activity">
    <reaction evidence="8 9">
        <text>a 6-O-methyl-2'-deoxyguanosine in DNA + L-cysteinyl-[protein] = S-methyl-L-cysteinyl-[protein] + a 2'-deoxyguanosine in DNA</text>
        <dbReference type="Rhea" id="RHEA:24000"/>
        <dbReference type="Rhea" id="RHEA-COMP:10131"/>
        <dbReference type="Rhea" id="RHEA-COMP:10132"/>
        <dbReference type="Rhea" id="RHEA-COMP:11367"/>
        <dbReference type="Rhea" id="RHEA-COMP:11368"/>
        <dbReference type="ChEBI" id="CHEBI:29950"/>
        <dbReference type="ChEBI" id="CHEBI:82612"/>
        <dbReference type="ChEBI" id="CHEBI:85445"/>
        <dbReference type="ChEBI" id="CHEBI:85448"/>
        <dbReference type="EC" id="2.1.1.63"/>
    </reaction>
</comment>
<dbReference type="InterPro" id="IPR001497">
    <property type="entry name" value="MethylDNA_cys_MeTrfase_AS"/>
</dbReference>
<dbReference type="InterPro" id="IPR036388">
    <property type="entry name" value="WH-like_DNA-bd_sf"/>
</dbReference>
<evidence type="ECO:0000259" key="11">
    <source>
        <dbReference type="Pfam" id="PF02870"/>
    </source>
</evidence>
<dbReference type="PANTHER" id="PTHR10815:SF5">
    <property type="entry name" value="METHYLATED-DNA--PROTEIN-CYSTEINE METHYLTRANSFERASE"/>
    <property type="match status" value="1"/>
</dbReference>
<evidence type="ECO:0000256" key="6">
    <source>
        <dbReference type="ARBA" id="ARBA00022763"/>
    </source>
</evidence>
<evidence type="ECO:0000256" key="7">
    <source>
        <dbReference type="ARBA" id="ARBA00023204"/>
    </source>
</evidence>
<dbReference type="InterPro" id="IPR008332">
    <property type="entry name" value="MethylG_MeTrfase_N"/>
</dbReference>
<keyword evidence="3 9" id="KW-0963">Cytoplasm</keyword>
<comment type="catalytic activity">
    <reaction evidence="1 9">
        <text>a 4-O-methyl-thymidine in DNA + L-cysteinyl-[protein] = a thymidine in DNA + S-methyl-L-cysteinyl-[protein]</text>
        <dbReference type="Rhea" id="RHEA:53428"/>
        <dbReference type="Rhea" id="RHEA-COMP:10131"/>
        <dbReference type="Rhea" id="RHEA-COMP:10132"/>
        <dbReference type="Rhea" id="RHEA-COMP:13555"/>
        <dbReference type="Rhea" id="RHEA-COMP:13556"/>
        <dbReference type="ChEBI" id="CHEBI:29950"/>
        <dbReference type="ChEBI" id="CHEBI:82612"/>
        <dbReference type="ChEBI" id="CHEBI:137386"/>
        <dbReference type="ChEBI" id="CHEBI:137387"/>
        <dbReference type="EC" id="2.1.1.63"/>
    </reaction>
</comment>
<evidence type="ECO:0000256" key="1">
    <source>
        <dbReference type="ARBA" id="ARBA00001286"/>
    </source>
</evidence>
<name>A0A917LD18_9BACL</name>
<comment type="miscellaneous">
    <text evidence="9">This enzyme catalyzes only one turnover and therefore is not strictly catalytic. According to one definition, an enzyme is a biocatalyst that acts repeatedly and over many reaction cycles.</text>
</comment>
<dbReference type="InterPro" id="IPR036217">
    <property type="entry name" value="MethylDNA_cys_MeTrfase_DNAb"/>
</dbReference>
<evidence type="ECO:0000256" key="8">
    <source>
        <dbReference type="ARBA" id="ARBA00049348"/>
    </source>
</evidence>
<comment type="similarity">
    <text evidence="2 9">Belongs to the MGMT family.</text>
</comment>
<dbReference type="Pfam" id="PF01035">
    <property type="entry name" value="DNA_binding_1"/>
    <property type="match status" value="1"/>
</dbReference>
<evidence type="ECO:0000256" key="3">
    <source>
        <dbReference type="ARBA" id="ARBA00022490"/>
    </source>
</evidence>
<dbReference type="GO" id="GO:0005737">
    <property type="term" value="C:cytoplasm"/>
    <property type="evidence" value="ECO:0007669"/>
    <property type="project" value="UniProtKB-SubCell"/>
</dbReference>
<keyword evidence="4 9" id="KW-0489">Methyltransferase</keyword>
<organism evidence="12 13">
    <name type="scientific">Paenibacillus albidus</name>
    <dbReference type="NCBI Taxonomy" id="2041023"/>
    <lineage>
        <taxon>Bacteria</taxon>
        <taxon>Bacillati</taxon>
        <taxon>Bacillota</taxon>
        <taxon>Bacilli</taxon>
        <taxon>Bacillales</taxon>
        <taxon>Paenibacillaceae</taxon>
        <taxon>Paenibacillus</taxon>
    </lineage>
</organism>
<dbReference type="FunFam" id="1.10.10.10:FF:000214">
    <property type="entry name" value="Methylated-DNA--protein-cysteine methyltransferase"/>
    <property type="match status" value="1"/>
</dbReference>
<feature type="domain" description="Methylguanine DNA methyltransferase ribonuclease-like" evidence="11">
    <location>
        <begin position="13"/>
        <end position="92"/>
    </location>
</feature>
<dbReference type="InterPro" id="IPR036631">
    <property type="entry name" value="MGMT_N_sf"/>
</dbReference>
<dbReference type="Pfam" id="PF02870">
    <property type="entry name" value="Methyltransf_1N"/>
    <property type="match status" value="1"/>
</dbReference>
<accession>A0A917LD18</accession>
<protein>
    <recommendedName>
        <fullName evidence="9">Methylated-DNA--protein-cysteine methyltransferase</fullName>
        <ecNumber evidence="9">2.1.1.63</ecNumber>
    </recommendedName>
    <alternativeName>
        <fullName evidence="9">6-O-methylguanine-DNA methyltransferase</fullName>
        <shortName evidence="9">MGMT</shortName>
    </alternativeName>
    <alternativeName>
        <fullName evidence="9">O-6-methylguanine-DNA-alkyltransferase</fullName>
    </alternativeName>
</protein>
<keyword evidence="13" id="KW-1185">Reference proteome</keyword>
<dbReference type="Gene3D" id="1.10.10.10">
    <property type="entry name" value="Winged helix-like DNA-binding domain superfamily/Winged helix DNA-binding domain"/>
    <property type="match status" value="1"/>
</dbReference>
<evidence type="ECO:0000259" key="10">
    <source>
        <dbReference type="Pfam" id="PF01035"/>
    </source>
</evidence>
<keyword evidence="5 9" id="KW-0808">Transferase</keyword>
<evidence type="ECO:0000256" key="5">
    <source>
        <dbReference type="ARBA" id="ARBA00022679"/>
    </source>
</evidence>
<dbReference type="GO" id="GO:0006307">
    <property type="term" value="P:DNA alkylation repair"/>
    <property type="evidence" value="ECO:0007669"/>
    <property type="project" value="UniProtKB-UniRule"/>
</dbReference>
<dbReference type="AlphaFoldDB" id="A0A917LD18"/>
<feature type="domain" description="Methylated-DNA-[protein]-cysteine S-methyltransferase DNA binding" evidence="10">
    <location>
        <begin position="97"/>
        <end position="176"/>
    </location>
</feature>
<keyword evidence="6 9" id="KW-0227">DNA damage</keyword>
<comment type="caution">
    <text evidence="12">The sequence shown here is derived from an EMBL/GenBank/DDBJ whole genome shotgun (WGS) entry which is preliminary data.</text>
</comment>
<evidence type="ECO:0000256" key="2">
    <source>
        <dbReference type="ARBA" id="ARBA00008711"/>
    </source>
</evidence>
<feature type="active site" description="Nucleophile; methyl group acceptor" evidence="9">
    <location>
        <position position="148"/>
    </location>
</feature>
<dbReference type="Gene3D" id="3.30.160.70">
    <property type="entry name" value="Methylated DNA-protein cysteine methyltransferase domain"/>
    <property type="match status" value="1"/>
</dbReference>
<proteinExistence type="inferred from homology"/>
<dbReference type="EMBL" id="BMKR01000071">
    <property type="protein sequence ID" value="GGG14384.1"/>
    <property type="molecule type" value="Genomic_DNA"/>
</dbReference>
<dbReference type="HAMAP" id="MF_00772">
    <property type="entry name" value="OGT"/>
    <property type="match status" value="1"/>
</dbReference>
<dbReference type="NCBIfam" id="TIGR00589">
    <property type="entry name" value="ogt"/>
    <property type="match status" value="1"/>
</dbReference>
<evidence type="ECO:0000313" key="12">
    <source>
        <dbReference type="EMBL" id="GGG14384.1"/>
    </source>
</evidence>
<dbReference type="Proteomes" id="UP000637643">
    <property type="component" value="Unassembled WGS sequence"/>
</dbReference>
<dbReference type="SUPFAM" id="SSF53155">
    <property type="entry name" value="Methylated DNA-protein cysteine methyltransferase domain"/>
    <property type="match status" value="1"/>
</dbReference>
<dbReference type="EC" id="2.1.1.63" evidence="9"/>
<reference evidence="12" key="2">
    <citation type="submission" date="2020-09" db="EMBL/GenBank/DDBJ databases">
        <authorList>
            <person name="Sun Q."/>
            <person name="Zhou Y."/>
        </authorList>
    </citation>
    <scope>NUCLEOTIDE SEQUENCE</scope>
    <source>
        <strain evidence="12">CGMCC 1.16134</strain>
    </source>
</reference>
<evidence type="ECO:0000256" key="4">
    <source>
        <dbReference type="ARBA" id="ARBA00022603"/>
    </source>
</evidence>
<dbReference type="GO" id="GO:0032259">
    <property type="term" value="P:methylation"/>
    <property type="evidence" value="ECO:0007669"/>
    <property type="project" value="UniProtKB-KW"/>
</dbReference>